<keyword evidence="2" id="KW-1185">Reference proteome</keyword>
<dbReference type="OrthoDB" id="10603876at2759"/>
<accession>A0A9E7KCX3</accession>
<evidence type="ECO:0000313" key="1">
    <source>
        <dbReference type="EMBL" id="URE12831.1"/>
    </source>
</evidence>
<reference evidence="1" key="1">
    <citation type="submission" date="2022-05" db="EMBL/GenBank/DDBJ databases">
        <title>The Musa troglodytarum L. genome provides insights into the mechanism of non-climacteric behaviour and enrichment of carotenoids.</title>
        <authorList>
            <person name="Wang J."/>
        </authorList>
    </citation>
    <scope>NUCLEOTIDE SEQUENCE</scope>
    <source>
        <tissue evidence="1">Leaf</tissue>
    </source>
</reference>
<protein>
    <submittedName>
        <fullName evidence="1">Uncharacterized protein</fullName>
    </submittedName>
</protein>
<dbReference type="Proteomes" id="UP001055439">
    <property type="component" value="Chromosome 6"/>
</dbReference>
<dbReference type="AlphaFoldDB" id="A0A9E7KCX3"/>
<dbReference type="EMBL" id="CP097508">
    <property type="protein sequence ID" value="URE12831.1"/>
    <property type="molecule type" value="Genomic_DNA"/>
</dbReference>
<sequence length="154" mass="17138">MIEGSEYEVLIPFVLDWDDARFILCDLLEDGLREIKVVPRRIAPPSIVVGKRVVWRAEVSGGNDDRTLEAPLPARASDLEARPAALPVVEESSAQCSALGAIPLVVEITITTCPSCDKDRRSNTMSGRLDELWRIAGEVESYPSSQKHHHLHRR</sequence>
<name>A0A9E7KCX3_9LILI</name>
<gene>
    <name evidence="1" type="ORF">MUK42_04104</name>
</gene>
<organism evidence="1 2">
    <name type="scientific">Musa troglodytarum</name>
    <name type="common">fe'i banana</name>
    <dbReference type="NCBI Taxonomy" id="320322"/>
    <lineage>
        <taxon>Eukaryota</taxon>
        <taxon>Viridiplantae</taxon>
        <taxon>Streptophyta</taxon>
        <taxon>Embryophyta</taxon>
        <taxon>Tracheophyta</taxon>
        <taxon>Spermatophyta</taxon>
        <taxon>Magnoliopsida</taxon>
        <taxon>Liliopsida</taxon>
        <taxon>Zingiberales</taxon>
        <taxon>Musaceae</taxon>
        <taxon>Musa</taxon>
    </lineage>
</organism>
<proteinExistence type="predicted"/>
<evidence type="ECO:0000313" key="2">
    <source>
        <dbReference type="Proteomes" id="UP001055439"/>
    </source>
</evidence>